<name>X0RZC4_9ZZZZ</name>
<reference evidence="2" key="1">
    <citation type="journal article" date="2014" name="Front. Microbiol.">
        <title>High frequency of phylogenetically diverse reductive dehalogenase-homologous genes in deep subseafloor sedimentary metagenomes.</title>
        <authorList>
            <person name="Kawai M."/>
            <person name="Futagami T."/>
            <person name="Toyoda A."/>
            <person name="Takaki Y."/>
            <person name="Nishi S."/>
            <person name="Hori S."/>
            <person name="Arai W."/>
            <person name="Tsubouchi T."/>
            <person name="Morono Y."/>
            <person name="Uchiyama I."/>
            <person name="Ito T."/>
            <person name="Fujiyama A."/>
            <person name="Inagaki F."/>
            <person name="Takami H."/>
        </authorList>
    </citation>
    <scope>NUCLEOTIDE SEQUENCE</scope>
    <source>
        <strain evidence="2">Expedition CK06-06</strain>
    </source>
</reference>
<sequence>MSWWILLNVQTAVFFAALAVFVYLRRPPLPLWPSLFYALVCMMLWSVGELGTVYAPTVAWKQAALVVLYSGSIFLSPACWITAFRFAEAHDKPFRWARPALIRASLWIAIVLWLAAG</sequence>
<proteinExistence type="predicted"/>
<feature type="transmembrane region" description="Helical" evidence="1">
    <location>
        <begin position="96"/>
        <end position="116"/>
    </location>
</feature>
<protein>
    <recommendedName>
        <fullName evidence="3">Histidine kinase N-terminal 7TM region domain-containing protein</fullName>
    </recommendedName>
</protein>
<accession>X0RZC4</accession>
<organism evidence="2">
    <name type="scientific">marine sediment metagenome</name>
    <dbReference type="NCBI Taxonomy" id="412755"/>
    <lineage>
        <taxon>unclassified sequences</taxon>
        <taxon>metagenomes</taxon>
        <taxon>ecological metagenomes</taxon>
    </lineage>
</organism>
<dbReference type="EMBL" id="BARS01005486">
    <property type="protein sequence ID" value="GAF74174.1"/>
    <property type="molecule type" value="Genomic_DNA"/>
</dbReference>
<keyword evidence="1" id="KW-0812">Transmembrane</keyword>
<evidence type="ECO:0000256" key="1">
    <source>
        <dbReference type="SAM" id="Phobius"/>
    </source>
</evidence>
<comment type="caution">
    <text evidence="2">The sequence shown here is derived from an EMBL/GenBank/DDBJ whole genome shotgun (WGS) entry which is preliminary data.</text>
</comment>
<gene>
    <name evidence="2" type="ORF">S01H1_10766</name>
</gene>
<keyword evidence="1" id="KW-0472">Membrane</keyword>
<evidence type="ECO:0000313" key="2">
    <source>
        <dbReference type="EMBL" id="GAF74174.1"/>
    </source>
</evidence>
<feature type="transmembrane region" description="Helical" evidence="1">
    <location>
        <begin position="36"/>
        <end position="57"/>
    </location>
</feature>
<keyword evidence="1" id="KW-1133">Transmembrane helix</keyword>
<feature type="non-terminal residue" evidence="2">
    <location>
        <position position="117"/>
    </location>
</feature>
<dbReference type="AlphaFoldDB" id="X0RZC4"/>
<feature type="transmembrane region" description="Helical" evidence="1">
    <location>
        <begin position="63"/>
        <end position="84"/>
    </location>
</feature>
<feature type="transmembrane region" description="Helical" evidence="1">
    <location>
        <begin position="6"/>
        <end position="24"/>
    </location>
</feature>
<evidence type="ECO:0008006" key="3">
    <source>
        <dbReference type="Google" id="ProtNLM"/>
    </source>
</evidence>